<dbReference type="Pfam" id="PF00589">
    <property type="entry name" value="Phage_integrase"/>
    <property type="match status" value="1"/>
</dbReference>
<feature type="domain" description="Tyr recombinase" evidence="2">
    <location>
        <begin position="82"/>
        <end position="163"/>
    </location>
</feature>
<dbReference type="RefSeq" id="WP_127000969.1">
    <property type="nucleotide sequence ID" value="NZ_JAKOAR010000007.1"/>
</dbReference>
<evidence type="ECO:0000313" key="4">
    <source>
        <dbReference type="Proteomes" id="UP000280346"/>
    </source>
</evidence>
<dbReference type="EMBL" id="RZIJ01000016">
    <property type="protein sequence ID" value="RUQ67877.1"/>
    <property type="molecule type" value="Genomic_DNA"/>
</dbReference>
<gene>
    <name evidence="3" type="ORF">EJ913_19635</name>
</gene>
<organism evidence="3 4">
    <name type="scientific">Azospirillum doebereinerae</name>
    <dbReference type="NCBI Taxonomy" id="92933"/>
    <lineage>
        <taxon>Bacteria</taxon>
        <taxon>Pseudomonadati</taxon>
        <taxon>Pseudomonadota</taxon>
        <taxon>Alphaproteobacteria</taxon>
        <taxon>Rhodospirillales</taxon>
        <taxon>Azospirillaceae</taxon>
        <taxon>Azospirillum</taxon>
    </lineage>
</organism>
<evidence type="ECO:0000256" key="1">
    <source>
        <dbReference type="ARBA" id="ARBA00023172"/>
    </source>
</evidence>
<reference evidence="3 4" key="1">
    <citation type="submission" date="2018-12" db="EMBL/GenBank/DDBJ databases">
        <authorList>
            <person name="Yang Y."/>
        </authorList>
    </citation>
    <scope>NUCLEOTIDE SEQUENCE [LARGE SCALE GENOMIC DNA]</scope>
    <source>
        <strain evidence="3 4">GSF71</strain>
    </source>
</reference>
<dbReference type="GO" id="GO:0015074">
    <property type="term" value="P:DNA integration"/>
    <property type="evidence" value="ECO:0007669"/>
    <property type="project" value="InterPro"/>
</dbReference>
<dbReference type="InterPro" id="IPR011010">
    <property type="entry name" value="DNA_brk_join_enz"/>
</dbReference>
<dbReference type="SUPFAM" id="SSF56349">
    <property type="entry name" value="DNA breaking-rejoining enzymes"/>
    <property type="match status" value="1"/>
</dbReference>
<protein>
    <recommendedName>
        <fullName evidence="2">Tyr recombinase domain-containing protein</fullName>
    </recommendedName>
</protein>
<name>A0A3S0WKG5_9PROT</name>
<dbReference type="Proteomes" id="UP000280346">
    <property type="component" value="Unassembled WGS sequence"/>
</dbReference>
<evidence type="ECO:0000313" key="3">
    <source>
        <dbReference type="EMBL" id="RUQ67877.1"/>
    </source>
</evidence>
<evidence type="ECO:0000259" key="2">
    <source>
        <dbReference type="Pfam" id="PF00589"/>
    </source>
</evidence>
<keyword evidence="1" id="KW-0233">DNA recombination</keyword>
<accession>A0A3S0WKG5</accession>
<dbReference type="OrthoDB" id="9808346at2"/>
<dbReference type="GO" id="GO:0003677">
    <property type="term" value="F:DNA binding"/>
    <property type="evidence" value="ECO:0007669"/>
    <property type="project" value="InterPro"/>
</dbReference>
<comment type="caution">
    <text evidence="3">The sequence shown here is derived from an EMBL/GenBank/DDBJ whole genome shotgun (WGS) entry which is preliminary data.</text>
</comment>
<keyword evidence="4" id="KW-1185">Reference proteome</keyword>
<dbReference type="InterPro" id="IPR002104">
    <property type="entry name" value="Integrase_catalytic"/>
</dbReference>
<dbReference type="InterPro" id="IPR013762">
    <property type="entry name" value="Integrase-like_cat_sf"/>
</dbReference>
<dbReference type="Gene3D" id="1.10.443.10">
    <property type="entry name" value="Intergrase catalytic core"/>
    <property type="match status" value="1"/>
</dbReference>
<sequence>MGEAAEVLAGSDSRSHVRVHRQIKRLVECGHVCSPPLASAFDARRCHGEKYTEAAWERATIKLIRDRKFLDRVDWGSRHLGPHTLIFLGMVEPRWVSRKSITALKASFKSAAVAAGLSGIHSHTLCHTCATWLLRDGLDMWQVGGCVGIPPQTMQQVYDHHAAELMTKAATSRQGNGG</sequence>
<dbReference type="AlphaFoldDB" id="A0A3S0WKG5"/>
<proteinExistence type="predicted"/>
<dbReference type="GO" id="GO:0006310">
    <property type="term" value="P:DNA recombination"/>
    <property type="evidence" value="ECO:0007669"/>
    <property type="project" value="UniProtKB-KW"/>
</dbReference>